<dbReference type="EMBL" id="MU394284">
    <property type="protein sequence ID" value="KAI6092114.1"/>
    <property type="molecule type" value="Genomic_DNA"/>
</dbReference>
<evidence type="ECO:0000313" key="1">
    <source>
        <dbReference type="EMBL" id="KAI6092114.1"/>
    </source>
</evidence>
<keyword evidence="2" id="KW-1185">Reference proteome</keyword>
<dbReference type="Proteomes" id="UP001497680">
    <property type="component" value="Unassembled WGS sequence"/>
</dbReference>
<accession>A0ACC0DHF5</accession>
<protein>
    <submittedName>
        <fullName evidence="1">Uncharacterized protein</fullName>
    </submittedName>
</protein>
<name>A0ACC0DHF5_9PEZI</name>
<reference evidence="1 2" key="1">
    <citation type="journal article" date="2022" name="New Phytol.">
        <title>Ecological generalism drives hyperdiversity of secondary metabolite gene clusters in xylarialean endophytes.</title>
        <authorList>
            <person name="Franco M.E.E."/>
            <person name="Wisecaver J.H."/>
            <person name="Arnold A.E."/>
            <person name="Ju Y.M."/>
            <person name="Slot J.C."/>
            <person name="Ahrendt S."/>
            <person name="Moore L.P."/>
            <person name="Eastman K.E."/>
            <person name="Scott K."/>
            <person name="Konkel Z."/>
            <person name="Mondo S.J."/>
            <person name="Kuo A."/>
            <person name="Hayes R.D."/>
            <person name="Haridas S."/>
            <person name="Andreopoulos B."/>
            <person name="Riley R."/>
            <person name="LaButti K."/>
            <person name="Pangilinan J."/>
            <person name="Lipzen A."/>
            <person name="Amirebrahimi M."/>
            <person name="Yan J."/>
            <person name="Adam C."/>
            <person name="Keymanesh K."/>
            <person name="Ng V."/>
            <person name="Louie K."/>
            <person name="Northen T."/>
            <person name="Drula E."/>
            <person name="Henrissat B."/>
            <person name="Hsieh H.M."/>
            <person name="Youens-Clark K."/>
            <person name="Lutzoni F."/>
            <person name="Miadlikowska J."/>
            <person name="Eastwood D.C."/>
            <person name="Hamelin R.C."/>
            <person name="Grigoriev I.V."/>
            <person name="U'Ren J.M."/>
        </authorList>
    </citation>
    <scope>NUCLEOTIDE SEQUENCE [LARGE SCALE GENOMIC DNA]</scope>
    <source>
        <strain evidence="1 2">ER1909</strain>
    </source>
</reference>
<sequence length="1252" mass="136878">MSSSPPVSLANAPRHVRSRTQSISSDRPSTVSQGLMSPPLSVSPEAAFIATSAASQIVTNDHDSHSETWYDQMGVEPSEETAFVSQGALQLANNFVDQLLFNIIAIAKSTSLSTLRPAVSEVLKPKLAKDAINSADEELREYLGGGEIDDLRQAADAEAPSDWDLELVWKRTRLRCMVYSSLGDMEEEDEDYHMEQEHLRGESDDIGSEVVSPAVAIFLTSILEFMGEQVLLIAGQAAFNRLRLKYEKELKEGIRTPGEFFDRIVVEELDMERVALDRTLGRLWRGWKKRIRSPMEPNYSRPFSRSSTGGSGFTNQRRGSATILPTPRDSDLALEVQKEQDVETTDETSQKSDPISLGPADMPLPDSDVEATYSDEEESEEELDLPVRPKSLIVFTESPKTSIRRVRSLPSRRRPRYLLAASTRERDLGTPKDATEEGDGSSEGLAQETVAVAGHVKESVEDDSTESAYSDETEGEFKTTEQQPTNDLPLRINTAAGPVEQIATADDARKAEAEDEIDDFSEEPEILTSSRVSIGGRSSPSTSESGKPAPLVHVRSNSVRSVRVIEVQSPRSPTMGSRANSIDVQDPAQFSRRMSTPPIAEENDVPASPANTNKRNAVVLQTPSYDSPEVNVPTAQPVRNPSPLRSVHQSSSQLSVPTQVSILSGPTQEVVPEERERERSVTPLKSSRSPPMPTLPERSTSRPLYARSGSNGVSSDRSLQHPSPESPKLSRPVPSESPSSTSTKFKAVRTSDDSGSRRPEDRARDFENLIHSGETIQYTLTPENMRDIDSVSSHHSQHTASPKLPSKPEKSENKFFERSRSSSIKRSVSITKQTSLGSHPPTDIPINGKFAGSAMPKSRSAVAPQAREARIPRESLQDFADFIRSTGPPGDKNAQYNRGNTGPATAGRSTVPTHVAKSASIDSRRTNLTSQSRFQARDAAVNPSSESSDLIDFIRRGPPNSNGNNPRIPRHVAPFRTTMDSDQMQMTGAVGGRAVDAVLPSIRSSEASTNITETSAPSSMNSQSALLNKANRAPQQFPGNNFDEDDMMPKRTRRRVRDPYAIDFSDEDEEDYEIIPKPKVKQEESLIDFLNNYPPPPEPTPQPVAIPKKKSSAPNLIARLRSSGNSSSKSSSNGQPKGLNPTDSRSLNSRAGPNANRGYTPIVVPTGAEKYGGEVRPPPTAPSGSTGRVPMKKFEPRDAHSTNTRTSDLASFLRDSEPPPQTVAVASLPTPTETKSSGFSRMFERRKKSTAY</sequence>
<evidence type="ECO:0000313" key="2">
    <source>
        <dbReference type="Proteomes" id="UP001497680"/>
    </source>
</evidence>
<organism evidence="1 2">
    <name type="scientific">Hypoxylon rubiginosum</name>
    <dbReference type="NCBI Taxonomy" id="110542"/>
    <lineage>
        <taxon>Eukaryota</taxon>
        <taxon>Fungi</taxon>
        <taxon>Dikarya</taxon>
        <taxon>Ascomycota</taxon>
        <taxon>Pezizomycotina</taxon>
        <taxon>Sordariomycetes</taxon>
        <taxon>Xylariomycetidae</taxon>
        <taxon>Xylariales</taxon>
        <taxon>Hypoxylaceae</taxon>
        <taxon>Hypoxylon</taxon>
    </lineage>
</organism>
<comment type="caution">
    <text evidence="1">The sequence shown here is derived from an EMBL/GenBank/DDBJ whole genome shotgun (WGS) entry which is preliminary data.</text>
</comment>
<gene>
    <name evidence="1" type="ORF">F4821DRAFT_157622</name>
</gene>
<proteinExistence type="predicted"/>